<dbReference type="NCBIfam" id="NF033218">
    <property type="entry name" value="anchor_AmaP"/>
    <property type="match status" value="1"/>
</dbReference>
<accession>A0ABN8BR06</accession>
<dbReference type="EMBL" id="CAKKNT010000029">
    <property type="protein sequence ID" value="CAH0419235.1"/>
    <property type="molecule type" value="Genomic_DNA"/>
</dbReference>
<proteinExistence type="predicted"/>
<evidence type="ECO:0008006" key="4">
    <source>
        <dbReference type="Google" id="ProtNLM"/>
    </source>
</evidence>
<gene>
    <name evidence="2" type="ORF">WGH24286_01682</name>
</gene>
<keyword evidence="1" id="KW-0472">Membrane</keyword>
<evidence type="ECO:0000256" key="1">
    <source>
        <dbReference type="SAM" id="Phobius"/>
    </source>
</evidence>
<feature type="transmembrane region" description="Helical" evidence="1">
    <location>
        <begin position="50"/>
        <end position="75"/>
    </location>
</feature>
<evidence type="ECO:0000313" key="3">
    <source>
        <dbReference type="Proteomes" id="UP000789719"/>
    </source>
</evidence>
<name>A0ABN8BR06_9LACO</name>
<keyword evidence="3" id="KW-1185">Reference proteome</keyword>
<dbReference type="RefSeq" id="WP_230099278.1">
    <property type="nucleotide sequence ID" value="NZ_CAKKNT010000029.1"/>
</dbReference>
<reference evidence="2 3" key="1">
    <citation type="submission" date="2021-11" db="EMBL/GenBank/DDBJ databases">
        <authorList>
            <person name="Depoorter E."/>
        </authorList>
    </citation>
    <scope>NUCLEOTIDE SEQUENCE [LARGE SCALE GENOMIC DNA]</scope>
    <source>
        <strain evidence="2 3">LMG 24286</strain>
    </source>
</reference>
<comment type="caution">
    <text evidence="2">The sequence shown here is derived from an EMBL/GenBank/DDBJ whole genome shotgun (WGS) entry which is preliminary data.</text>
</comment>
<keyword evidence="1" id="KW-0812">Transmembrane</keyword>
<protein>
    <recommendedName>
        <fullName evidence="4">Alkaline shock response membrane anchor protein AmaP</fullName>
    </recommendedName>
</protein>
<evidence type="ECO:0000313" key="2">
    <source>
        <dbReference type="EMBL" id="CAH0419235.1"/>
    </source>
</evidence>
<keyword evidence="1" id="KW-1133">Transmembrane helix</keyword>
<dbReference type="Proteomes" id="UP000789719">
    <property type="component" value="Unassembled WGS sequence"/>
</dbReference>
<organism evidence="2 3">
    <name type="scientific">Periweissella ghanensis</name>
    <dbReference type="NCBI Taxonomy" id="467997"/>
    <lineage>
        <taxon>Bacteria</taxon>
        <taxon>Bacillati</taxon>
        <taxon>Bacillota</taxon>
        <taxon>Bacilli</taxon>
        <taxon>Lactobacillales</taxon>
        <taxon>Lactobacillaceae</taxon>
        <taxon>Periweissella</taxon>
    </lineage>
</organism>
<sequence>MKKWQKFILSILLIFYAIPLAEFVWPIEFRNVLQTINQFLPRLHIPKINWSSVSFNGGLVLLGILLIIWLVILFAPITRLEVILHKDAHGELELSNKSIASYAQLAALDAGLLDPKIKIKATKHKVKLVIRATTNQANQLKPDLEASTAKINQQITDFIGDSQVHIHTKLLVDQKQAATTKRPRVV</sequence>